<proteinExistence type="predicted"/>
<gene>
    <name evidence="2" type="ORF">GGX14DRAFT_553413</name>
</gene>
<name>A0AAD7E5E8_9AGAR</name>
<feature type="region of interest" description="Disordered" evidence="1">
    <location>
        <begin position="186"/>
        <end position="218"/>
    </location>
</feature>
<comment type="caution">
    <text evidence="2">The sequence shown here is derived from an EMBL/GenBank/DDBJ whole genome shotgun (WGS) entry which is preliminary data.</text>
</comment>
<keyword evidence="3" id="KW-1185">Reference proteome</keyword>
<feature type="compositionally biased region" description="Polar residues" evidence="1">
    <location>
        <begin position="205"/>
        <end position="214"/>
    </location>
</feature>
<organism evidence="2 3">
    <name type="scientific">Mycena pura</name>
    <dbReference type="NCBI Taxonomy" id="153505"/>
    <lineage>
        <taxon>Eukaryota</taxon>
        <taxon>Fungi</taxon>
        <taxon>Dikarya</taxon>
        <taxon>Basidiomycota</taxon>
        <taxon>Agaricomycotina</taxon>
        <taxon>Agaricomycetes</taxon>
        <taxon>Agaricomycetidae</taxon>
        <taxon>Agaricales</taxon>
        <taxon>Marasmiineae</taxon>
        <taxon>Mycenaceae</taxon>
        <taxon>Mycena</taxon>
    </lineage>
</organism>
<dbReference type="AlphaFoldDB" id="A0AAD7E5E8"/>
<accession>A0AAD7E5E8</accession>
<dbReference type="EMBL" id="JARJCW010000001">
    <property type="protein sequence ID" value="KAJ7229909.1"/>
    <property type="molecule type" value="Genomic_DNA"/>
</dbReference>
<protein>
    <submittedName>
        <fullName evidence="2">Uncharacterized protein</fullName>
    </submittedName>
</protein>
<evidence type="ECO:0000256" key="1">
    <source>
        <dbReference type="SAM" id="MobiDB-lite"/>
    </source>
</evidence>
<evidence type="ECO:0000313" key="2">
    <source>
        <dbReference type="EMBL" id="KAJ7229909.1"/>
    </source>
</evidence>
<reference evidence="2" key="1">
    <citation type="submission" date="2023-03" db="EMBL/GenBank/DDBJ databases">
        <title>Massive genome expansion in bonnet fungi (Mycena s.s.) driven by repeated elements and novel gene families across ecological guilds.</title>
        <authorList>
            <consortium name="Lawrence Berkeley National Laboratory"/>
            <person name="Harder C.B."/>
            <person name="Miyauchi S."/>
            <person name="Viragh M."/>
            <person name="Kuo A."/>
            <person name="Thoen E."/>
            <person name="Andreopoulos B."/>
            <person name="Lu D."/>
            <person name="Skrede I."/>
            <person name="Drula E."/>
            <person name="Henrissat B."/>
            <person name="Morin E."/>
            <person name="Kohler A."/>
            <person name="Barry K."/>
            <person name="LaButti K."/>
            <person name="Morin E."/>
            <person name="Salamov A."/>
            <person name="Lipzen A."/>
            <person name="Mereny Z."/>
            <person name="Hegedus B."/>
            <person name="Baldrian P."/>
            <person name="Stursova M."/>
            <person name="Weitz H."/>
            <person name="Taylor A."/>
            <person name="Grigoriev I.V."/>
            <person name="Nagy L.G."/>
            <person name="Martin F."/>
            <person name="Kauserud H."/>
        </authorList>
    </citation>
    <scope>NUCLEOTIDE SEQUENCE</scope>
    <source>
        <strain evidence="2">9144</strain>
    </source>
</reference>
<dbReference type="Proteomes" id="UP001219525">
    <property type="component" value="Unassembled WGS sequence"/>
</dbReference>
<evidence type="ECO:0000313" key="3">
    <source>
        <dbReference type="Proteomes" id="UP001219525"/>
    </source>
</evidence>
<sequence length="339" mass="36702">MHEHHRMQTATVFEEAHLLFRVVVTQTGAISISKLASDIIAKLREHGITFADSSHGSSIAGLPFEVLRPKRNSNTSIFNFLPASFATDSAFTLAWIKKTYAKFLNPFATAALNESWLWLAPRDTPIFGPVTDFPQPMLRLAPTLRPEFPSRKRPCLSPDSDSQHGLQLRQLLRQLSRDSDVGQVIDLTVDDPGAGPLRDGPNLVRQRSPSTRSPDSVRHVRPRPLAHLFTMDTRAEILVSPSTFMLPPSSPPPGIFGSTGSSRPIAVHDCGLPPANVDTRAEILVPPSTFMLPPSSPPPGIFGSTGSSRPIAVHDCGLPPANVSLPFDSSEPAASIEPG</sequence>